<protein>
    <recommendedName>
        <fullName evidence="3">Transposase</fullName>
    </recommendedName>
</protein>
<dbReference type="EMBL" id="JAUCMX010000009">
    <property type="protein sequence ID" value="KAK3536034.1"/>
    <property type="molecule type" value="Genomic_DNA"/>
</dbReference>
<gene>
    <name evidence="1" type="ORF">QTP70_025515</name>
</gene>
<dbReference type="PANTHER" id="PTHR47501">
    <property type="entry name" value="TRANSPOSASE-RELATED"/>
    <property type="match status" value="1"/>
</dbReference>
<evidence type="ECO:0000313" key="2">
    <source>
        <dbReference type="Proteomes" id="UP001274896"/>
    </source>
</evidence>
<reference evidence="1" key="1">
    <citation type="submission" date="2023-06" db="EMBL/GenBank/DDBJ databases">
        <title>Male Hemibagrus guttatus genome.</title>
        <authorList>
            <person name="Bian C."/>
        </authorList>
    </citation>
    <scope>NUCLEOTIDE SEQUENCE</scope>
    <source>
        <strain evidence="1">Male_cb2023</strain>
        <tissue evidence="1">Muscle</tissue>
    </source>
</reference>
<feature type="non-terminal residue" evidence="1">
    <location>
        <position position="1"/>
    </location>
</feature>
<keyword evidence="2" id="KW-1185">Reference proteome</keyword>
<proteinExistence type="predicted"/>
<dbReference type="AlphaFoldDB" id="A0AAE0QXN9"/>
<evidence type="ECO:0000313" key="1">
    <source>
        <dbReference type="EMBL" id="KAK3536034.1"/>
    </source>
</evidence>
<name>A0AAE0QXN9_9TELE</name>
<evidence type="ECO:0008006" key="3">
    <source>
        <dbReference type="Google" id="ProtNLM"/>
    </source>
</evidence>
<dbReference type="PANTHER" id="PTHR47501:SF5">
    <property type="entry name" value="HAT C-TERMINAL DIMERISATION DOMAIN-CONTAINING PROTEIN"/>
    <property type="match status" value="1"/>
</dbReference>
<organism evidence="1 2">
    <name type="scientific">Hemibagrus guttatus</name>
    <dbReference type="NCBI Taxonomy" id="175788"/>
    <lineage>
        <taxon>Eukaryota</taxon>
        <taxon>Metazoa</taxon>
        <taxon>Chordata</taxon>
        <taxon>Craniata</taxon>
        <taxon>Vertebrata</taxon>
        <taxon>Euteleostomi</taxon>
        <taxon>Actinopterygii</taxon>
        <taxon>Neopterygii</taxon>
        <taxon>Teleostei</taxon>
        <taxon>Ostariophysi</taxon>
        <taxon>Siluriformes</taxon>
        <taxon>Bagridae</taxon>
        <taxon>Hemibagrus</taxon>
    </lineage>
</organism>
<accession>A0AAE0QXN9</accession>
<dbReference type="Proteomes" id="UP001274896">
    <property type="component" value="Unassembled WGS sequence"/>
</dbReference>
<sequence>QGCSTTTDNRSNFLKAIHIYGEQDENNNSASHETEDEISDVMCDADDEDVDGVEVDFVEVTLVLDEDDGLQFQLPKHHRCACHLLNLVSTVDAAEACSNEAYKKLSRSAFAKRHALWNKCDRSVAAAEIIEEEVAFGCSLFGVATADRLVRTTTWHRFYAGCPSCRNPPIFSRLGTGTGSSGWGLDYIKDHLEEETFNQTPVDGSSASEEEDFFASMKPTHRQEGIKQLDGYIACKADDKEILKSFPAV</sequence>
<feature type="non-terminal residue" evidence="1">
    <location>
        <position position="249"/>
    </location>
</feature>
<comment type="caution">
    <text evidence="1">The sequence shown here is derived from an EMBL/GenBank/DDBJ whole genome shotgun (WGS) entry which is preliminary data.</text>
</comment>